<evidence type="ECO:0000313" key="4">
    <source>
        <dbReference type="Proteomes" id="UP000521943"/>
    </source>
</evidence>
<reference evidence="3 4" key="1">
    <citation type="submission" date="2020-07" db="EMBL/GenBank/DDBJ databases">
        <title>Comparative genomics of pyrophilous fungi reveals a link between fire events and developmental genes.</title>
        <authorList>
            <consortium name="DOE Joint Genome Institute"/>
            <person name="Steindorff A.S."/>
            <person name="Carver A."/>
            <person name="Calhoun S."/>
            <person name="Stillman K."/>
            <person name="Liu H."/>
            <person name="Lipzen A."/>
            <person name="Pangilinan J."/>
            <person name="Labutti K."/>
            <person name="Bruns T.D."/>
            <person name="Grigoriev I.V."/>
        </authorList>
    </citation>
    <scope>NUCLEOTIDE SEQUENCE [LARGE SCALE GENOMIC DNA]</scope>
    <source>
        <strain evidence="3 4">CBS 144469</strain>
    </source>
</reference>
<dbReference type="Proteomes" id="UP000521943">
    <property type="component" value="Unassembled WGS sequence"/>
</dbReference>
<keyword evidence="4" id="KW-1185">Reference proteome</keyword>
<comment type="caution">
    <text evidence="3">The sequence shown here is derived from an EMBL/GenBank/DDBJ whole genome shotgun (WGS) entry which is preliminary data.</text>
</comment>
<dbReference type="CDD" id="cd17039">
    <property type="entry name" value="Ubl_ubiquitin_like"/>
    <property type="match status" value="1"/>
</dbReference>
<keyword evidence="2" id="KW-0732">Signal</keyword>
<feature type="region of interest" description="Disordered" evidence="1">
    <location>
        <begin position="223"/>
        <end position="258"/>
    </location>
</feature>
<evidence type="ECO:0000256" key="1">
    <source>
        <dbReference type="SAM" id="MobiDB-lite"/>
    </source>
</evidence>
<evidence type="ECO:0008006" key="5">
    <source>
        <dbReference type="Google" id="ProtNLM"/>
    </source>
</evidence>
<feature type="compositionally biased region" description="Basic and acidic residues" evidence="1">
    <location>
        <begin position="223"/>
        <end position="238"/>
    </location>
</feature>
<evidence type="ECO:0000256" key="2">
    <source>
        <dbReference type="SAM" id="SignalP"/>
    </source>
</evidence>
<dbReference type="InterPro" id="IPR029071">
    <property type="entry name" value="Ubiquitin-like_domsf"/>
</dbReference>
<dbReference type="OrthoDB" id="10387572at2759"/>
<protein>
    <recommendedName>
        <fullName evidence="5">Ubiquitin-like domain-containing protein</fullName>
    </recommendedName>
</protein>
<sequence>MKLPLAPLVSLLFGASYLVANTIAYSYNDYNELDARYQIDDVLSERGFGLEARETIDVPFQPSLRAFLEEAVTAHRRSMSENEEYLEARNNLINVCARVAGELIDLKVDPGHTTGAEFKKRVVETGRVPKGMDVTAFTLRLNELYGKKLDESMSLEHSGVKEGSKIFFREMITLHVIAKVGKETVGTVPQIKVADDLTPSAFRKLVEKAGGFTIGPAEMRVEGRPNALDPRKTLHAEGVKNGAKIELSRERPLGASRR</sequence>
<name>A0A8H6IC31_9AGAR</name>
<gene>
    <name evidence="3" type="ORF">DFP72DRAFT_879503</name>
</gene>
<organism evidence="3 4">
    <name type="scientific">Ephemerocybe angulata</name>
    <dbReference type="NCBI Taxonomy" id="980116"/>
    <lineage>
        <taxon>Eukaryota</taxon>
        <taxon>Fungi</taxon>
        <taxon>Dikarya</taxon>
        <taxon>Basidiomycota</taxon>
        <taxon>Agaricomycotina</taxon>
        <taxon>Agaricomycetes</taxon>
        <taxon>Agaricomycetidae</taxon>
        <taxon>Agaricales</taxon>
        <taxon>Agaricineae</taxon>
        <taxon>Psathyrellaceae</taxon>
        <taxon>Ephemerocybe</taxon>
    </lineage>
</organism>
<feature type="signal peptide" evidence="2">
    <location>
        <begin position="1"/>
        <end position="20"/>
    </location>
</feature>
<proteinExistence type="predicted"/>
<evidence type="ECO:0000313" key="3">
    <source>
        <dbReference type="EMBL" id="KAF6761744.1"/>
    </source>
</evidence>
<dbReference type="SUPFAM" id="SSF54236">
    <property type="entry name" value="Ubiquitin-like"/>
    <property type="match status" value="1"/>
</dbReference>
<dbReference type="EMBL" id="JACGCI010000009">
    <property type="protein sequence ID" value="KAF6761744.1"/>
    <property type="molecule type" value="Genomic_DNA"/>
</dbReference>
<dbReference type="AlphaFoldDB" id="A0A8H6IC31"/>
<feature type="chain" id="PRO_5034678548" description="Ubiquitin-like domain-containing protein" evidence="2">
    <location>
        <begin position="21"/>
        <end position="258"/>
    </location>
</feature>
<accession>A0A8H6IC31</accession>